<gene>
    <name evidence="1" type="ORF">NA56DRAFT_703204</name>
</gene>
<dbReference type="EMBL" id="KZ613480">
    <property type="protein sequence ID" value="PMD21560.1"/>
    <property type="molecule type" value="Genomic_DNA"/>
</dbReference>
<evidence type="ECO:0000313" key="2">
    <source>
        <dbReference type="Proteomes" id="UP000235672"/>
    </source>
</evidence>
<keyword evidence="2" id="KW-1185">Reference proteome</keyword>
<dbReference type="Proteomes" id="UP000235672">
    <property type="component" value="Unassembled WGS sequence"/>
</dbReference>
<proteinExistence type="predicted"/>
<organism evidence="1 2">
    <name type="scientific">Hyaloscypha hepaticicola</name>
    <dbReference type="NCBI Taxonomy" id="2082293"/>
    <lineage>
        <taxon>Eukaryota</taxon>
        <taxon>Fungi</taxon>
        <taxon>Dikarya</taxon>
        <taxon>Ascomycota</taxon>
        <taxon>Pezizomycotina</taxon>
        <taxon>Leotiomycetes</taxon>
        <taxon>Helotiales</taxon>
        <taxon>Hyaloscyphaceae</taxon>
        <taxon>Hyaloscypha</taxon>
    </lineage>
</organism>
<evidence type="ECO:0000313" key="1">
    <source>
        <dbReference type="EMBL" id="PMD21560.1"/>
    </source>
</evidence>
<protein>
    <submittedName>
        <fullName evidence="1">Uncharacterized protein</fullName>
    </submittedName>
</protein>
<name>A0A2J6Q5K1_9HELO</name>
<reference evidence="1 2" key="1">
    <citation type="submission" date="2016-05" db="EMBL/GenBank/DDBJ databases">
        <title>A degradative enzymes factory behind the ericoid mycorrhizal symbiosis.</title>
        <authorList>
            <consortium name="DOE Joint Genome Institute"/>
            <person name="Martino E."/>
            <person name="Morin E."/>
            <person name="Grelet G."/>
            <person name="Kuo A."/>
            <person name="Kohler A."/>
            <person name="Daghino S."/>
            <person name="Barry K."/>
            <person name="Choi C."/>
            <person name="Cichocki N."/>
            <person name="Clum A."/>
            <person name="Copeland A."/>
            <person name="Hainaut M."/>
            <person name="Haridas S."/>
            <person name="Labutti K."/>
            <person name="Lindquist E."/>
            <person name="Lipzen A."/>
            <person name="Khouja H.-R."/>
            <person name="Murat C."/>
            <person name="Ohm R."/>
            <person name="Olson A."/>
            <person name="Spatafora J."/>
            <person name="Veneault-Fourrey C."/>
            <person name="Henrissat B."/>
            <person name="Grigoriev I."/>
            <person name="Martin F."/>
            <person name="Perotto S."/>
        </authorList>
    </citation>
    <scope>NUCLEOTIDE SEQUENCE [LARGE SCALE GENOMIC DNA]</scope>
    <source>
        <strain evidence="1 2">UAMH 7357</strain>
    </source>
</reference>
<dbReference type="AlphaFoldDB" id="A0A2J6Q5K1"/>
<accession>A0A2J6Q5K1</accession>
<sequence length="151" mass="17286">MAFASGCLWTDVKRGAQPIQFAERGLRGQERLKASHMLSLATRLLQIEKRSDTCHIAGWLALQAKMRRKNSEMRGRPRFSAFRNGSGSDTVQVQCVPTRSLRILTLESFKFLLARYWHKANKEKQSVKTSQFDEFGELQFLGDDESWKCSG</sequence>